<protein>
    <recommendedName>
        <fullName evidence="2">SCP domain-containing protein</fullName>
    </recommendedName>
</protein>
<evidence type="ECO:0000256" key="1">
    <source>
        <dbReference type="SAM" id="MobiDB-lite"/>
    </source>
</evidence>
<evidence type="ECO:0000313" key="4">
    <source>
        <dbReference type="Proteomes" id="UP000238274"/>
    </source>
</evidence>
<proteinExistence type="predicted"/>
<dbReference type="PANTHER" id="PTHR10334">
    <property type="entry name" value="CYSTEINE-RICH SECRETORY PROTEIN-RELATED"/>
    <property type="match status" value="1"/>
</dbReference>
<feature type="compositionally biased region" description="Polar residues" evidence="1">
    <location>
        <begin position="147"/>
        <end position="180"/>
    </location>
</feature>
<dbReference type="InterPro" id="IPR035940">
    <property type="entry name" value="CAP_sf"/>
</dbReference>
<keyword evidence="4" id="KW-1185">Reference proteome</keyword>
<dbReference type="SUPFAM" id="SSF55797">
    <property type="entry name" value="PR-1-like"/>
    <property type="match status" value="1"/>
</dbReference>
<comment type="caution">
    <text evidence="3">The sequence shown here is derived from an EMBL/GenBank/DDBJ whole genome shotgun (WGS) entry which is preliminary data.</text>
</comment>
<dbReference type="AlphaFoldDB" id="A0A2S4V4Y8"/>
<feature type="region of interest" description="Disordered" evidence="1">
    <location>
        <begin position="144"/>
        <end position="201"/>
    </location>
</feature>
<reference evidence="3 4" key="1">
    <citation type="submission" date="2017-12" db="EMBL/GenBank/DDBJ databases">
        <title>Gene loss provides genomic basis for host adaptation in cereal stripe rust fungi.</title>
        <authorList>
            <person name="Xia C."/>
        </authorList>
    </citation>
    <scope>NUCLEOTIDE SEQUENCE [LARGE SCALE GENOMIC DNA]</scope>
    <source>
        <strain evidence="3 4">93TX-2</strain>
    </source>
</reference>
<dbReference type="EMBL" id="PKSM01000182">
    <property type="protein sequence ID" value="POW04599.1"/>
    <property type="molecule type" value="Genomic_DNA"/>
</dbReference>
<dbReference type="Gene3D" id="3.40.33.10">
    <property type="entry name" value="CAP"/>
    <property type="match status" value="1"/>
</dbReference>
<evidence type="ECO:0000313" key="3">
    <source>
        <dbReference type="EMBL" id="POW04599.1"/>
    </source>
</evidence>
<name>A0A2S4V4Y8_9BASI</name>
<dbReference type="OrthoDB" id="2505037at2759"/>
<dbReference type="VEuPathDB" id="FungiDB:PSHT_11155"/>
<organism evidence="3 4">
    <name type="scientific">Puccinia striiformis</name>
    <dbReference type="NCBI Taxonomy" id="27350"/>
    <lineage>
        <taxon>Eukaryota</taxon>
        <taxon>Fungi</taxon>
        <taxon>Dikarya</taxon>
        <taxon>Basidiomycota</taxon>
        <taxon>Pucciniomycotina</taxon>
        <taxon>Pucciniomycetes</taxon>
        <taxon>Pucciniales</taxon>
        <taxon>Pucciniaceae</taxon>
        <taxon>Puccinia</taxon>
    </lineage>
</organism>
<dbReference type="PRINTS" id="PR00837">
    <property type="entry name" value="V5TPXLIKE"/>
</dbReference>
<dbReference type="FunFam" id="3.40.33.10:FF:000037">
    <property type="entry name" value="Uncharacterized protein"/>
    <property type="match status" value="1"/>
</dbReference>
<dbReference type="InterPro" id="IPR014044">
    <property type="entry name" value="CAP_dom"/>
</dbReference>
<dbReference type="SMART" id="SM00198">
    <property type="entry name" value="SCP"/>
    <property type="match status" value="1"/>
</dbReference>
<gene>
    <name evidence="3" type="ORF">PSHT_11155</name>
</gene>
<sequence length="355" mass="38750">MKGRVEVGRGGHQMKFTVGEDSCMVVERRMHGVNIGITPHQKSISPASALHSITPVSSILFLTQFSLPTLFFAPSNPTAQRPSHYPLSTFCLEMTNTITFVAWVYFVLLSQTSLASPSPLKSSAELDKRSSWQSWWTYSSQDGYKSGTGTTPAQSSPRPTNGNPGLYSSQNADTYVNQNRGSPSQGGSYGPSTKTPSYSGPKIFTSSSDIKQWLDQHNKFRAQYKAAPLKWSETLVAASKRLTDTCVWRHTQNNRFGENMSAGQTSIREVVTGWVAGPDERDSYSGGNTEPSHFTQVVWQATTEVGCHKATCRDVRGANLPQSPVTFWACNYNPAGNVIGEIAQNVKAAPGGRPL</sequence>
<dbReference type="InterPro" id="IPR001283">
    <property type="entry name" value="CRISP-related"/>
</dbReference>
<dbReference type="Proteomes" id="UP000238274">
    <property type="component" value="Unassembled WGS sequence"/>
</dbReference>
<reference evidence="4" key="2">
    <citation type="journal article" date="2018" name="BMC Genomics">
        <title>Genomic insights into host adaptation between the wheat stripe rust pathogen (Puccinia striiformis f. sp. tritici) and the barley stripe rust pathogen (Puccinia striiformis f. sp. hordei).</title>
        <authorList>
            <person name="Xia C."/>
            <person name="Wang M."/>
            <person name="Yin C."/>
            <person name="Cornejo O.E."/>
            <person name="Hulbert S.H."/>
            <person name="Chen X."/>
        </authorList>
    </citation>
    <scope>NUCLEOTIDE SEQUENCE [LARGE SCALE GENOMIC DNA]</scope>
    <source>
        <strain evidence="4">93TX-2</strain>
    </source>
</reference>
<reference evidence="4" key="3">
    <citation type="journal article" date="2018" name="Mol. Plant Microbe Interact.">
        <title>Genome sequence resources for the wheat stripe rust pathogen (Puccinia striiformis f. sp. tritici) and the barley stripe rust pathogen (Puccinia striiformis f. sp. hordei).</title>
        <authorList>
            <person name="Xia C."/>
            <person name="Wang M."/>
            <person name="Yin C."/>
            <person name="Cornejo O.E."/>
            <person name="Hulbert S.H."/>
            <person name="Chen X."/>
        </authorList>
    </citation>
    <scope>NUCLEOTIDE SEQUENCE [LARGE SCALE GENOMIC DNA]</scope>
    <source>
        <strain evidence="4">93TX-2</strain>
    </source>
</reference>
<dbReference type="VEuPathDB" id="FungiDB:PSTT_09305"/>
<feature type="compositionally biased region" description="Low complexity" evidence="1">
    <location>
        <begin position="181"/>
        <end position="192"/>
    </location>
</feature>
<accession>A0A2S4V4Y8</accession>
<feature type="domain" description="SCP" evidence="2">
    <location>
        <begin position="208"/>
        <end position="340"/>
    </location>
</feature>
<dbReference type="Pfam" id="PF00188">
    <property type="entry name" value="CAP"/>
    <property type="match status" value="1"/>
</dbReference>
<evidence type="ECO:0000259" key="2">
    <source>
        <dbReference type="SMART" id="SM00198"/>
    </source>
</evidence>